<dbReference type="PANTHER" id="PTHR39596">
    <property type="match status" value="1"/>
</dbReference>
<protein>
    <recommendedName>
        <fullName evidence="3">Heterokaryon incompatibility domain-containing protein</fullName>
    </recommendedName>
</protein>
<dbReference type="AlphaFoldDB" id="A0A8H3J8I8"/>
<reference evidence="1" key="1">
    <citation type="submission" date="2021-03" db="EMBL/GenBank/DDBJ databases">
        <authorList>
            <person name="Tagirdzhanova G."/>
        </authorList>
    </citation>
    <scope>NUCLEOTIDE SEQUENCE</scope>
</reference>
<sequence length="871" mass="98631">MTTANCPRQQFSFESVLTRVGDPQHLVIDVGFEGLDEIEKEWQIKEFCTELIHAVKHPSEHLLRLDTHFSRLLDSTVKERPDPTSPEQTVRSKIQASKANQILARFPKAPQRLFTLPLSNSGLIAKGSTIWDGIKEGRWARKYLVPEARSLFQTPYGEDAESVMQLLEDMQDNAWDNLFVTSFIDTNNMIFMLKVADIGHQPDFAFALTFLSYVNRLGELVDMYDALVDAVKFGVREPFEDPAPSVQALKAALFPATLDDHEQSLSVLKAFLWSAWQRSVMLYFYYVIGVQLWHKSPSTWSSLLAIRGVRRLIDLEATDYRGDSTHYLCNWAFELLRTTRTSVALDFRRMISLFDEHFHGLQGRCINGSGLACKGDLPESCQRFTGAETKAQSMHAMNCDGRSCARIRWSETSYRRCRNPRAVTANGDDDFLRYCKASSSTMSISHVWSHGQGGRPEDGINLCLHKRYCQLAKAFDCDSYWIDSSCIPDDLQLRKEAIMSINQIFCDSKIVLISDKDLQSKSMRSASVVDYETLLSILLVCDWGVRAWTMLEAIRGNRSIHVLCADDHTVQLVDLLRTVHEEGAVHLAVLLGSAQHLLPSVDSNSAKPIEEVGHLLSQRHASRKNDEIIIWGLVSNMTAPADVVQLWKAREQVATAFLMSSALRIEGSPGYGWAPATPYLRPQRRDVQLPEGQTHAYSVRYPSYDGRGSYSARLTVQGLQGLWLVHDIDQAFASDLYDECVEEMIPTQWNDRELEKPLVGSEYGSALMIFERPDYAKACDTLRTLLSTPNAKARVIRPLDSEGISPYLGNDARGEDFTTLVAICVCYGTSHDNQDSNDPNKVHCEKWEWKGVFDWRDDTHPDWTVREMLII</sequence>
<evidence type="ECO:0008006" key="3">
    <source>
        <dbReference type="Google" id="ProtNLM"/>
    </source>
</evidence>
<proteinExistence type="predicted"/>
<keyword evidence="2" id="KW-1185">Reference proteome</keyword>
<name>A0A8H3J8I8_9LECA</name>
<accession>A0A8H3J8I8</accession>
<dbReference type="OrthoDB" id="2426273at2759"/>
<gene>
    <name evidence="1" type="ORF">IMSHALPRED_004724</name>
</gene>
<organism evidence="1 2">
    <name type="scientific">Imshaugia aleurites</name>
    <dbReference type="NCBI Taxonomy" id="172621"/>
    <lineage>
        <taxon>Eukaryota</taxon>
        <taxon>Fungi</taxon>
        <taxon>Dikarya</taxon>
        <taxon>Ascomycota</taxon>
        <taxon>Pezizomycotina</taxon>
        <taxon>Lecanoromycetes</taxon>
        <taxon>OSLEUM clade</taxon>
        <taxon>Lecanoromycetidae</taxon>
        <taxon>Lecanorales</taxon>
        <taxon>Lecanorineae</taxon>
        <taxon>Parmeliaceae</taxon>
        <taxon>Imshaugia</taxon>
    </lineage>
</organism>
<dbReference type="PANTHER" id="PTHR39596:SF4">
    <property type="entry name" value="HET DOMAIN PROTEIN (AFU_ORTHOLOGUE AFUA_3G03140)-RELATED"/>
    <property type="match status" value="1"/>
</dbReference>
<dbReference type="EMBL" id="CAJPDT010000234">
    <property type="protein sequence ID" value="CAF9942772.1"/>
    <property type="molecule type" value="Genomic_DNA"/>
</dbReference>
<evidence type="ECO:0000313" key="2">
    <source>
        <dbReference type="Proteomes" id="UP000664534"/>
    </source>
</evidence>
<comment type="caution">
    <text evidence="1">The sequence shown here is derived from an EMBL/GenBank/DDBJ whole genome shotgun (WGS) entry which is preliminary data.</text>
</comment>
<dbReference type="Proteomes" id="UP000664534">
    <property type="component" value="Unassembled WGS sequence"/>
</dbReference>
<evidence type="ECO:0000313" key="1">
    <source>
        <dbReference type="EMBL" id="CAF9942772.1"/>
    </source>
</evidence>